<keyword evidence="3 6" id="KW-0812">Transmembrane</keyword>
<dbReference type="InterPro" id="IPR003339">
    <property type="entry name" value="ABC/ECF_trnsptr_transmembrane"/>
</dbReference>
<evidence type="ECO:0000313" key="7">
    <source>
        <dbReference type="EMBL" id="MWA05173.1"/>
    </source>
</evidence>
<dbReference type="InterPro" id="IPR012809">
    <property type="entry name" value="ECF_CbiQ"/>
</dbReference>
<name>A0A6I4MHH0_9ACTN</name>
<dbReference type="InterPro" id="IPR051611">
    <property type="entry name" value="ECF_transporter_component"/>
</dbReference>
<feature type="transmembrane region" description="Helical" evidence="6">
    <location>
        <begin position="203"/>
        <end position="222"/>
    </location>
</feature>
<organism evidence="7 8">
    <name type="scientific">Actinomadura physcomitrii</name>
    <dbReference type="NCBI Taxonomy" id="2650748"/>
    <lineage>
        <taxon>Bacteria</taxon>
        <taxon>Bacillati</taxon>
        <taxon>Actinomycetota</taxon>
        <taxon>Actinomycetes</taxon>
        <taxon>Streptosporangiales</taxon>
        <taxon>Thermomonosporaceae</taxon>
        <taxon>Actinomadura</taxon>
    </lineage>
</organism>
<dbReference type="Pfam" id="PF02361">
    <property type="entry name" value="CbiQ"/>
    <property type="match status" value="1"/>
</dbReference>
<accession>A0A6I4MHH0</accession>
<evidence type="ECO:0000256" key="4">
    <source>
        <dbReference type="ARBA" id="ARBA00022989"/>
    </source>
</evidence>
<keyword evidence="2" id="KW-1003">Cell membrane</keyword>
<dbReference type="RefSeq" id="WP_151597665.1">
    <property type="nucleotide sequence ID" value="NZ_WBMS02000034.1"/>
</dbReference>
<dbReference type="EMBL" id="WBMS02000034">
    <property type="protein sequence ID" value="MWA05173.1"/>
    <property type="molecule type" value="Genomic_DNA"/>
</dbReference>
<comment type="caution">
    <text evidence="7">The sequence shown here is derived from an EMBL/GenBank/DDBJ whole genome shotgun (WGS) entry which is preliminary data.</text>
</comment>
<dbReference type="GO" id="GO:0006824">
    <property type="term" value="P:cobalt ion transport"/>
    <property type="evidence" value="ECO:0007669"/>
    <property type="project" value="InterPro"/>
</dbReference>
<keyword evidence="4 6" id="KW-1133">Transmembrane helix</keyword>
<proteinExistence type="predicted"/>
<dbReference type="PANTHER" id="PTHR34857:SF2">
    <property type="entry name" value="SLL0384 PROTEIN"/>
    <property type="match status" value="1"/>
</dbReference>
<dbReference type="GO" id="GO:0043190">
    <property type="term" value="C:ATP-binding cassette (ABC) transporter complex"/>
    <property type="evidence" value="ECO:0007669"/>
    <property type="project" value="InterPro"/>
</dbReference>
<dbReference type="CDD" id="cd16914">
    <property type="entry name" value="EcfT"/>
    <property type="match status" value="1"/>
</dbReference>
<evidence type="ECO:0000256" key="2">
    <source>
        <dbReference type="ARBA" id="ARBA00022475"/>
    </source>
</evidence>
<keyword evidence="5 6" id="KW-0472">Membrane</keyword>
<evidence type="ECO:0000256" key="6">
    <source>
        <dbReference type="SAM" id="Phobius"/>
    </source>
</evidence>
<evidence type="ECO:0000256" key="3">
    <source>
        <dbReference type="ARBA" id="ARBA00022692"/>
    </source>
</evidence>
<sequence length="313" mass="33597">MSEQAVSERVQVPQWLLQPELGMCPCGCVGKRKKGSYLRKTLNGGAGLLRQVMFSDDTARQDGLLQRIDPRVKFLAVIVLLVAAGLARNIPTLVAVYAVTLALAAASRLPVGFFVKRVWLFVPIFTGIMVLPATLSVVTHGDVVLTLWHWHGRAEGFTSQGLTSAGLIVSRVAVSISLVVLLTLTTPWVRLLAALRSVGVPRIFILIIGMAYRYIFLLLNTVTDMYQARTSRTIGAARHDGGARAFLGASGGALFGKANQLSEEVHQAMTARGYRGDAKTLQSFRLTGRDIAAALCCAALAAAILIGDRLLGS</sequence>
<evidence type="ECO:0000256" key="1">
    <source>
        <dbReference type="ARBA" id="ARBA00004651"/>
    </source>
</evidence>
<evidence type="ECO:0000256" key="5">
    <source>
        <dbReference type="ARBA" id="ARBA00023136"/>
    </source>
</evidence>
<dbReference type="NCBIfam" id="TIGR02454">
    <property type="entry name" value="ECF_T_CbiQ"/>
    <property type="match status" value="1"/>
</dbReference>
<comment type="subcellular location">
    <subcellularLocation>
        <location evidence="1">Cell membrane</location>
        <topology evidence="1">Multi-pass membrane protein</topology>
    </subcellularLocation>
</comment>
<evidence type="ECO:0000313" key="8">
    <source>
        <dbReference type="Proteomes" id="UP000462055"/>
    </source>
</evidence>
<feature type="transmembrane region" description="Helical" evidence="6">
    <location>
        <begin position="70"/>
        <end position="87"/>
    </location>
</feature>
<gene>
    <name evidence="7" type="primary">cbiQ</name>
    <name evidence="7" type="ORF">F8568_033375</name>
</gene>
<dbReference type="Proteomes" id="UP000462055">
    <property type="component" value="Unassembled WGS sequence"/>
</dbReference>
<reference evidence="7" key="1">
    <citation type="submission" date="2019-12" db="EMBL/GenBank/DDBJ databases">
        <title>Actinomadura physcomitrii sp. nov., a novel actinomycete isolated from moss [Physcomitrium sphaericum (Ludw) Fuernr].</title>
        <authorList>
            <person name="Zhuang X."/>
        </authorList>
    </citation>
    <scope>NUCLEOTIDE SEQUENCE [LARGE SCALE GENOMIC DNA]</scope>
    <source>
        <strain evidence="7">LD22</strain>
    </source>
</reference>
<feature type="transmembrane region" description="Helical" evidence="6">
    <location>
        <begin position="118"/>
        <end position="138"/>
    </location>
</feature>
<dbReference type="PANTHER" id="PTHR34857">
    <property type="entry name" value="SLL0384 PROTEIN"/>
    <property type="match status" value="1"/>
</dbReference>
<dbReference type="AlphaFoldDB" id="A0A6I4MHH0"/>
<keyword evidence="8" id="KW-1185">Reference proteome</keyword>
<feature type="transmembrane region" description="Helical" evidence="6">
    <location>
        <begin position="168"/>
        <end position="191"/>
    </location>
</feature>
<protein>
    <submittedName>
        <fullName evidence="7">Cobalt ECF transporter T component CbiQ</fullName>
    </submittedName>
</protein>